<feature type="transmembrane region" description="Helical" evidence="1">
    <location>
        <begin position="117"/>
        <end position="136"/>
    </location>
</feature>
<feature type="transmembrane region" description="Helical" evidence="1">
    <location>
        <begin position="175"/>
        <end position="196"/>
    </location>
</feature>
<dbReference type="EMBL" id="LHPF02000034">
    <property type="protein sequence ID" value="PSC68686.1"/>
    <property type="molecule type" value="Genomic_DNA"/>
</dbReference>
<feature type="transmembrane region" description="Helical" evidence="1">
    <location>
        <begin position="46"/>
        <end position="65"/>
    </location>
</feature>
<evidence type="ECO:0000256" key="1">
    <source>
        <dbReference type="SAM" id="Phobius"/>
    </source>
</evidence>
<protein>
    <submittedName>
        <fullName evidence="2">Hydrogenase maturation</fullName>
    </submittedName>
</protein>
<feature type="transmembrane region" description="Helical" evidence="1">
    <location>
        <begin position="12"/>
        <end position="34"/>
    </location>
</feature>
<feature type="transmembrane region" description="Helical" evidence="1">
    <location>
        <begin position="142"/>
        <end position="163"/>
    </location>
</feature>
<reference evidence="2 3" key="1">
    <citation type="journal article" date="2018" name="Plant J.">
        <title>Genome sequences of Chlorella sorokiniana UTEX 1602 and Micractinium conductrix SAG 241.80: implications to maltose excretion by a green alga.</title>
        <authorList>
            <person name="Arriola M.B."/>
            <person name="Velmurugan N."/>
            <person name="Zhang Y."/>
            <person name="Plunkett M.H."/>
            <person name="Hondzo H."/>
            <person name="Barney B.M."/>
        </authorList>
    </citation>
    <scope>NUCLEOTIDE SEQUENCE [LARGE SCALE GENOMIC DNA]</scope>
    <source>
        <strain evidence="2 3">SAG 241.80</strain>
    </source>
</reference>
<accession>A0A2P6V3M5</accession>
<keyword evidence="1" id="KW-0812">Transmembrane</keyword>
<keyword evidence="3" id="KW-1185">Reference proteome</keyword>
<comment type="caution">
    <text evidence="2">The sequence shown here is derived from an EMBL/GenBank/DDBJ whole genome shotgun (WGS) entry which is preliminary data.</text>
</comment>
<sequence>MPVPWLRQASQLGMLLDCATAGVITLGQAVIVATQWQHTATNEKRASMTAFLVALLCMLACMLRFPRYYARHRVWLVQAFRLAAALAVPTMRQTGVGPALLLERTARGGLLGLLLDWQRVVFGTLVIVLLLTGVGVAQPPALALVCQAALTALCANAPAFCATELLRHPLTRSRLASAAAALDFLVMPLTVLQPGFLEAQQRPFPPGTDAACLAVVRFHHVLLGTLLPALAVAALWRPCARQAVARGGGRAARGGGWAARAGATVSDAAAAADRGVCLVLNGRVLTGGRLMAGWLPAAFTWLCCKQSALPA</sequence>
<name>A0A2P6V3M5_9CHLO</name>
<proteinExistence type="predicted"/>
<evidence type="ECO:0000313" key="3">
    <source>
        <dbReference type="Proteomes" id="UP000239649"/>
    </source>
</evidence>
<keyword evidence="1" id="KW-1133">Transmembrane helix</keyword>
<evidence type="ECO:0000313" key="2">
    <source>
        <dbReference type="EMBL" id="PSC68686.1"/>
    </source>
</evidence>
<gene>
    <name evidence="2" type="ORF">C2E20_7704</name>
</gene>
<dbReference type="Proteomes" id="UP000239649">
    <property type="component" value="Unassembled WGS sequence"/>
</dbReference>
<dbReference type="AlphaFoldDB" id="A0A2P6V3M5"/>
<organism evidence="2 3">
    <name type="scientific">Micractinium conductrix</name>
    <dbReference type="NCBI Taxonomy" id="554055"/>
    <lineage>
        <taxon>Eukaryota</taxon>
        <taxon>Viridiplantae</taxon>
        <taxon>Chlorophyta</taxon>
        <taxon>core chlorophytes</taxon>
        <taxon>Trebouxiophyceae</taxon>
        <taxon>Chlorellales</taxon>
        <taxon>Chlorellaceae</taxon>
        <taxon>Chlorella clade</taxon>
        <taxon>Micractinium</taxon>
    </lineage>
</organism>
<keyword evidence="1" id="KW-0472">Membrane</keyword>
<feature type="transmembrane region" description="Helical" evidence="1">
    <location>
        <begin position="216"/>
        <end position="236"/>
    </location>
</feature>